<dbReference type="AlphaFoldDB" id="E4XHT4"/>
<dbReference type="Proteomes" id="UP000001307">
    <property type="component" value="Unassembled WGS sequence"/>
</dbReference>
<proteinExistence type="predicted"/>
<evidence type="ECO:0000313" key="2">
    <source>
        <dbReference type="Proteomes" id="UP000001307"/>
    </source>
</evidence>
<name>E4XHT4_OIKDI</name>
<accession>E4XHT4</accession>
<keyword evidence="2" id="KW-1185">Reference proteome</keyword>
<reference evidence="1" key="1">
    <citation type="journal article" date="2010" name="Science">
        <title>Plasticity of animal genome architecture unmasked by rapid evolution of a pelagic tunicate.</title>
        <authorList>
            <person name="Denoeud F."/>
            <person name="Henriet S."/>
            <person name="Mungpakdee S."/>
            <person name="Aury J.M."/>
            <person name="Da Silva C."/>
            <person name="Brinkmann H."/>
            <person name="Mikhaleva J."/>
            <person name="Olsen L.C."/>
            <person name="Jubin C."/>
            <person name="Canestro C."/>
            <person name="Bouquet J.M."/>
            <person name="Danks G."/>
            <person name="Poulain J."/>
            <person name="Campsteijn C."/>
            <person name="Adamski M."/>
            <person name="Cross I."/>
            <person name="Yadetie F."/>
            <person name="Muffato M."/>
            <person name="Louis A."/>
            <person name="Butcher S."/>
            <person name="Tsagkogeorga G."/>
            <person name="Konrad A."/>
            <person name="Singh S."/>
            <person name="Jensen M.F."/>
            <person name="Cong E.H."/>
            <person name="Eikeseth-Otteraa H."/>
            <person name="Noel B."/>
            <person name="Anthouard V."/>
            <person name="Porcel B.M."/>
            <person name="Kachouri-Lafond R."/>
            <person name="Nishino A."/>
            <person name="Ugolini M."/>
            <person name="Chourrout P."/>
            <person name="Nishida H."/>
            <person name="Aasland R."/>
            <person name="Huzurbazar S."/>
            <person name="Westhof E."/>
            <person name="Delsuc F."/>
            <person name="Lehrach H."/>
            <person name="Reinhardt R."/>
            <person name="Weissenbach J."/>
            <person name="Roy S.W."/>
            <person name="Artiguenave F."/>
            <person name="Postlethwait J.H."/>
            <person name="Manak J.R."/>
            <person name="Thompson E.M."/>
            <person name="Jaillon O."/>
            <person name="Du Pasquier L."/>
            <person name="Boudinot P."/>
            <person name="Liberles D.A."/>
            <person name="Volff J.N."/>
            <person name="Philippe H."/>
            <person name="Lenhard B."/>
            <person name="Roest Crollius H."/>
            <person name="Wincker P."/>
            <person name="Chourrout D."/>
        </authorList>
    </citation>
    <scope>NUCLEOTIDE SEQUENCE [LARGE SCALE GENOMIC DNA]</scope>
</reference>
<dbReference type="EMBL" id="FN653052">
    <property type="protein sequence ID" value="CBY19642.1"/>
    <property type="molecule type" value="Genomic_DNA"/>
</dbReference>
<dbReference type="InParanoid" id="E4XHT4"/>
<gene>
    <name evidence="1" type="ORF">GSOID_T00011068001</name>
</gene>
<evidence type="ECO:0000313" key="1">
    <source>
        <dbReference type="EMBL" id="CBY19642.1"/>
    </source>
</evidence>
<protein>
    <submittedName>
        <fullName evidence="1">Uncharacterized protein</fullName>
    </submittedName>
</protein>
<organism evidence="1">
    <name type="scientific">Oikopleura dioica</name>
    <name type="common">Tunicate</name>
    <dbReference type="NCBI Taxonomy" id="34765"/>
    <lineage>
        <taxon>Eukaryota</taxon>
        <taxon>Metazoa</taxon>
        <taxon>Chordata</taxon>
        <taxon>Tunicata</taxon>
        <taxon>Appendicularia</taxon>
        <taxon>Copelata</taxon>
        <taxon>Oikopleuridae</taxon>
        <taxon>Oikopleura</taxon>
    </lineage>
</organism>
<sequence length="101" mass="11906">MRSVQRIRKVGIVPLYQPQHNFILNYIRKQGARTKMGIFNAKDKYNVESMLQQMGWTVPDFDLPTMKEGTKFGVHLKCPQNLKSPRFLPKTRTFSDQQKMF</sequence>